<keyword evidence="1" id="KW-0460">Magnesium</keyword>
<dbReference type="EC" id="3.2.-.-" evidence="2"/>
<gene>
    <name evidence="2" type="ORF">HMPREF9098_0478</name>
</gene>
<feature type="binding site" evidence="1">
    <location>
        <position position="272"/>
    </location>
    <ligand>
        <name>Mg(2+)</name>
        <dbReference type="ChEBI" id="CHEBI:18420"/>
        <label>1</label>
    </ligand>
</feature>
<keyword evidence="3" id="KW-1185">Reference proteome</keyword>
<dbReference type="SUPFAM" id="SSF101478">
    <property type="entry name" value="ADP-ribosylglycohydrolase"/>
    <property type="match status" value="1"/>
</dbReference>
<dbReference type="STRING" id="888741.HMPREF9098_0478"/>
<dbReference type="AlphaFoldDB" id="F0EXA0"/>
<dbReference type="Pfam" id="PF03747">
    <property type="entry name" value="ADP_ribosyl_GH"/>
    <property type="match status" value="1"/>
</dbReference>
<evidence type="ECO:0000256" key="1">
    <source>
        <dbReference type="PIRSR" id="PIRSR605502-1"/>
    </source>
</evidence>
<name>F0EXA0_9NEIS</name>
<dbReference type="Proteomes" id="UP000004088">
    <property type="component" value="Unassembled WGS sequence"/>
</dbReference>
<evidence type="ECO:0000313" key="2">
    <source>
        <dbReference type="EMBL" id="EGC18329.1"/>
    </source>
</evidence>
<keyword evidence="2" id="KW-0378">Hydrolase</keyword>
<dbReference type="PANTHER" id="PTHR16222">
    <property type="entry name" value="ADP-RIBOSYLGLYCOHYDROLASE"/>
    <property type="match status" value="1"/>
</dbReference>
<dbReference type="InterPro" id="IPR036705">
    <property type="entry name" value="Ribosyl_crysJ1_sf"/>
</dbReference>
<dbReference type="GO" id="GO:0046872">
    <property type="term" value="F:metal ion binding"/>
    <property type="evidence" value="ECO:0007669"/>
    <property type="project" value="UniProtKB-KW"/>
</dbReference>
<dbReference type="InterPro" id="IPR050792">
    <property type="entry name" value="ADP-ribosylglycohydrolase"/>
</dbReference>
<dbReference type="InterPro" id="IPR005502">
    <property type="entry name" value="Ribosyl_crysJ1"/>
</dbReference>
<feature type="binding site" evidence="1">
    <location>
        <position position="269"/>
    </location>
    <ligand>
        <name>Mg(2+)</name>
        <dbReference type="ChEBI" id="CHEBI:18420"/>
        <label>1</label>
    </ligand>
</feature>
<feature type="binding site" evidence="1">
    <location>
        <position position="92"/>
    </location>
    <ligand>
        <name>Mg(2+)</name>
        <dbReference type="ChEBI" id="CHEBI:18420"/>
        <label>1</label>
    </ligand>
</feature>
<evidence type="ECO:0000313" key="3">
    <source>
        <dbReference type="Proteomes" id="UP000004088"/>
    </source>
</evidence>
<protein>
    <submittedName>
        <fullName evidence="2">ADP-ribosylglycohydrolase</fullName>
        <ecNumber evidence="2">3.2.-.-</ecNumber>
    </submittedName>
</protein>
<dbReference type="Gene3D" id="1.10.4080.10">
    <property type="entry name" value="ADP-ribosylation/Crystallin J1"/>
    <property type="match status" value="1"/>
</dbReference>
<dbReference type="GO" id="GO:0016798">
    <property type="term" value="F:hydrolase activity, acting on glycosyl bonds"/>
    <property type="evidence" value="ECO:0007669"/>
    <property type="project" value="UniProtKB-KW"/>
</dbReference>
<keyword evidence="2" id="KW-0326">Glycosidase</keyword>
<dbReference type="PANTHER" id="PTHR16222:SF12">
    <property type="entry name" value="ADP-RIBOSYLGLYCOHYDROLASE-RELATED"/>
    <property type="match status" value="1"/>
</dbReference>
<accession>F0EXA0</accession>
<organism evidence="2 3">
    <name type="scientific">Kingella denitrificans ATCC 33394</name>
    <dbReference type="NCBI Taxonomy" id="888741"/>
    <lineage>
        <taxon>Bacteria</taxon>
        <taxon>Pseudomonadati</taxon>
        <taxon>Pseudomonadota</taxon>
        <taxon>Betaproteobacteria</taxon>
        <taxon>Neisseriales</taxon>
        <taxon>Neisseriaceae</taxon>
        <taxon>Kingella</taxon>
    </lineage>
</organism>
<feature type="binding site" evidence="1">
    <location>
        <position position="91"/>
    </location>
    <ligand>
        <name>Mg(2+)</name>
        <dbReference type="ChEBI" id="CHEBI:18420"/>
        <label>1</label>
    </ligand>
</feature>
<comment type="caution">
    <text evidence="2">The sequence shown here is derived from an EMBL/GenBank/DDBJ whole genome shotgun (WGS) entry which is preliminary data.</text>
</comment>
<dbReference type="EMBL" id="AEWV01000006">
    <property type="protein sequence ID" value="EGC18329.1"/>
    <property type="molecule type" value="Genomic_DNA"/>
</dbReference>
<proteinExistence type="predicted"/>
<comment type="cofactor">
    <cofactor evidence="1">
        <name>Mg(2+)</name>
        <dbReference type="ChEBI" id="CHEBI:18420"/>
    </cofactor>
    <text evidence="1">Binds 2 magnesium ions per subunit.</text>
</comment>
<reference evidence="2 3" key="1">
    <citation type="submission" date="2011-01" db="EMBL/GenBank/DDBJ databases">
        <authorList>
            <person name="Muzny D."/>
            <person name="Qin X."/>
            <person name="Deng J."/>
            <person name="Jiang H."/>
            <person name="Liu Y."/>
            <person name="Qu J."/>
            <person name="Song X.-Z."/>
            <person name="Zhang L."/>
            <person name="Thornton R."/>
            <person name="Coyle M."/>
            <person name="Francisco L."/>
            <person name="Jackson L."/>
            <person name="Javaid M."/>
            <person name="Korchina V."/>
            <person name="Kovar C."/>
            <person name="Mata R."/>
            <person name="Mathew T."/>
            <person name="Ngo R."/>
            <person name="Nguyen L."/>
            <person name="Nguyen N."/>
            <person name="Okwuonu G."/>
            <person name="Ongeri F."/>
            <person name="Pham C."/>
            <person name="Simmons D."/>
            <person name="Wilczek-Boney K."/>
            <person name="Hale W."/>
            <person name="Jakkamsetti A."/>
            <person name="Pham P."/>
            <person name="Ruth R."/>
            <person name="San Lucas F."/>
            <person name="Warren J."/>
            <person name="Zhang J."/>
            <person name="Zhao Z."/>
            <person name="Zhou C."/>
            <person name="Zhu D."/>
            <person name="Lee S."/>
            <person name="Bess C."/>
            <person name="Blankenburg K."/>
            <person name="Forbes L."/>
            <person name="Fu Q."/>
            <person name="Gubbala S."/>
            <person name="Hirani K."/>
            <person name="Jayaseelan J.C."/>
            <person name="Lara F."/>
            <person name="Munidasa M."/>
            <person name="Palculict T."/>
            <person name="Patil S."/>
            <person name="Pu L.-L."/>
            <person name="Saada N."/>
            <person name="Tang L."/>
            <person name="Weissenberger G."/>
            <person name="Zhu Y."/>
            <person name="Hemphill L."/>
            <person name="Shang Y."/>
            <person name="Youmans B."/>
            <person name="Ayvaz T."/>
            <person name="Ross M."/>
            <person name="Santibanez J."/>
            <person name="Aqrawi P."/>
            <person name="Gross S."/>
            <person name="Joshi V."/>
            <person name="Fowler G."/>
            <person name="Nazareth L."/>
            <person name="Reid J."/>
            <person name="Worley K."/>
            <person name="Petrosino J."/>
            <person name="Highlander S."/>
            <person name="Gibbs R."/>
        </authorList>
    </citation>
    <scope>NUCLEOTIDE SEQUENCE [LARGE SCALE GENOMIC DNA]</scope>
    <source>
        <strain evidence="2 3">ATCC 33394</strain>
    </source>
</reference>
<keyword evidence="1" id="KW-0479">Metal-binding</keyword>
<feature type="binding site" evidence="1">
    <location>
        <position position="93"/>
    </location>
    <ligand>
        <name>Mg(2+)</name>
        <dbReference type="ChEBI" id="CHEBI:18420"/>
        <label>1</label>
    </ligand>
</feature>
<feature type="binding site" evidence="1">
    <location>
        <position position="271"/>
    </location>
    <ligand>
        <name>Mg(2+)</name>
        <dbReference type="ChEBI" id="CHEBI:18420"/>
        <label>1</label>
    </ligand>
</feature>
<sequence length="327" mass="36130">MLQRQQHQNPPATPRRKNPDSLSRFRFLIRWCRLLSGHSKAACTFPFVRPIHQKGHPMLGITIGDIVGSRFEFDNCRSTEFELFHPACDFTDDTVCATAVADWVLQGCTDNLVPIMQDWCKRYPNPVGAYGERFQSWVQAASPEPYNSWGNGSAMRVAAVGWAFDTLEQTLEAAAQSAAITHNHPGGINGAQAVAAAIFWARTGESKDFIREQTEQQFGYFMGRTCDEIRPTYLFNVSCEGTVPQALTAFLESDDFEHAIRLAVSLGGDSDTLTAITGAVAEAFYGIPNALREHTLAILPRDIAETLLAFEARFGNGQKQPAHCPAD</sequence>
<dbReference type="HOGENOM" id="CLU_024566_1_0_4"/>